<accession>A0A6L5XBG4</accession>
<dbReference type="InterPro" id="IPR018247">
    <property type="entry name" value="EF_Hand_1_Ca_BS"/>
</dbReference>
<evidence type="ECO:0000313" key="4">
    <source>
        <dbReference type="Proteomes" id="UP000483362"/>
    </source>
</evidence>
<dbReference type="SUPFAM" id="SSF55486">
    <property type="entry name" value="Metalloproteases ('zincins'), catalytic domain"/>
    <property type="match status" value="1"/>
</dbReference>
<dbReference type="PROSITE" id="PS51766">
    <property type="entry name" value="DOCKERIN"/>
    <property type="match status" value="1"/>
</dbReference>
<feature type="chain" id="PRO_5026738442" evidence="1">
    <location>
        <begin position="20"/>
        <end position="746"/>
    </location>
</feature>
<dbReference type="CDD" id="cd14256">
    <property type="entry name" value="Dockerin_I"/>
    <property type="match status" value="1"/>
</dbReference>
<organism evidence="3 4">
    <name type="scientific">Sodaliphilus pleomorphus</name>
    <dbReference type="NCBI Taxonomy" id="2606626"/>
    <lineage>
        <taxon>Bacteria</taxon>
        <taxon>Pseudomonadati</taxon>
        <taxon>Bacteroidota</taxon>
        <taxon>Bacteroidia</taxon>
        <taxon>Bacteroidales</taxon>
        <taxon>Muribaculaceae</taxon>
        <taxon>Sodaliphilus</taxon>
    </lineage>
</organism>
<protein>
    <submittedName>
        <fullName evidence="3">M6 family metalloprotease domain-containing protein</fullName>
    </submittedName>
</protein>
<name>A0A6L5XBG4_9BACT</name>
<dbReference type="Proteomes" id="UP000483362">
    <property type="component" value="Unassembled WGS sequence"/>
</dbReference>
<keyword evidence="3" id="KW-0482">Metalloprotease</keyword>
<dbReference type="EMBL" id="VULT01000004">
    <property type="protein sequence ID" value="MSS16855.1"/>
    <property type="molecule type" value="Genomic_DNA"/>
</dbReference>
<evidence type="ECO:0000259" key="2">
    <source>
        <dbReference type="PROSITE" id="PS51766"/>
    </source>
</evidence>
<dbReference type="PANTHER" id="PTHR41775:SF1">
    <property type="entry name" value="PEPTIDASE M6-LIKE DOMAIN-CONTAINING PROTEIN"/>
    <property type="match status" value="1"/>
</dbReference>
<keyword evidence="1" id="KW-0732">Signal</keyword>
<reference evidence="3 4" key="1">
    <citation type="submission" date="2019-08" db="EMBL/GenBank/DDBJ databases">
        <title>In-depth cultivation of the pig gut microbiome towards novel bacterial diversity and tailored functional studies.</title>
        <authorList>
            <person name="Wylensek D."/>
            <person name="Hitch T.C.A."/>
            <person name="Clavel T."/>
        </authorList>
    </citation>
    <scope>NUCLEOTIDE SEQUENCE [LARGE SCALE GENOMIC DNA]</scope>
    <source>
        <strain evidence="3 4">Oil-RF-744-WCA-WT-10</strain>
    </source>
</reference>
<dbReference type="AlphaFoldDB" id="A0A6L5XBG4"/>
<keyword evidence="3" id="KW-0645">Protease</keyword>
<dbReference type="Pfam" id="PF05547">
    <property type="entry name" value="Peptidase_M6"/>
    <property type="match status" value="1"/>
</dbReference>
<gene>
    <name evidence="3" type="ORF">FYJ29_03615</name>
</gene>
<dbReference type="SUPFAM" id="SSF63446">
    <property type="entry name" value="Type I dockerin domain"/>
    <property type="match status" value="1"/>
</dbReference>
<dbReference type="PROSITE" id="PS00018">
    <property type="entry name" value="EF_HAND_1"/>
    <property type="match status" value="2"/>
</dbReference>
<evidence type="ECO:0000256" key="1">
    <source>
        <dbReference type="SAM" id="SignalP"/>
    </source>
</evidence>
<dbReference type="Gene3D" id="1.10.1330.10">
    <property type="entry name" value="Dockerin domain"/>
    <property type="match status" value="1"/>
</dbReference>
<dbReference type="GO" id="GO:0008237">
    <property type="term" value="F:metallopeptidase activity"/>
    <property type="evidence" value="ECO:0007669"/>
    <property type="project" value="UniProtKB-KW"/>
</dbReference>
<keyword evidence="3" id="KW-0378">Hydrolase</keyword>
<dbReference type="GO" id="GO:0006508">
    <property type="term" value="P:proteolysis"/>
    <property type="evidence" value="ECO:0007669"/>
    <property type="project" value="UniProtKB-KW"/>
</dbReference>
<keyword evidence="4" id="KW-1185">Reference proteome</keyword>
<feature type="domain" description="Dockerin" evidence="2">
    <location>
        <begin position="685"/>
        <end position="746"/>
    </location>
</feature>
<dbReference type="GO" id="GO:0000272">
    <property type="term" value="P:polysaccharide catabolic process"/>
    <property type="evidence" value="ECO:0007669"/>
    <property type="project" value="InterPro"/>
</dbReference>
<dbReference type="GO" id="GO:0004553">
    <property type="term" value="F:hydrolase activity, hydrolyzing O-glycosyl compounds"/>
    <property type="evidence" value="ECO:0007669"/>
    <property type="project" value="InterPro"/>
</dbReference>
<sequence>MKKLFTLLLLAVSVLTARAIPAFPYPQTITQPDGSSVTIVMHGDENFNYATTTDGYTVTWNQEGCVVYAKIENNEIKPTGIVAHDAGSRTASDKEYLRSVGKTALPATGSIEAAIASRKAPRHKLSTWDISKFHGLVVLVQFKDRPFLYSNTRELFNNMINGDGYTGYYDSIHSKQVDCTGSVHDYFNENSKGNFAPYFDVVGPVVVDYAQTSPQQANYASSIFTAALKQVDSTVDYSKYDTNGDGVVDMVYFIVSGGGSHAGNNSRYLWPHASTFSGLRLDGVSFGRYACSTELYGLENQKQLDGIGTICHEFSHVLGLDDHYDVDYATSGYSSHPNHWDLMASGSYNGESRTPAGYNLYERWALGWSTPQVVESRGVRKVYPLQESNAGYRINSQLTDEYFLIENRQATRWDAALPGNGLLVWRVDSTSATAWTSNKVNNNPDHNYFELVRAAEHDTIVTSGVKSYTLAVDGKWDPFPGSAGVDSLVNATSKPHINSWTGLKTEWTLKNIKTGNGYMTFNAVRDPISAYVETFETMPLTTADATGMQGTFSKWDFTKAIVAEPEAGWCDGTKAAGLLKGGDIHTTVAVNEAVNTMSFNYYNPTSSAAVVRCYYSTNGGTTWTNAKTYSGTTYLRVNAQSASEGEFQIGTTEPVLLKISLFSGSSSSYSYVDNVTVKYESHGDDDTLEGDVNADGTVDVSDVTSLINKVLGLASYDDAVCDINTDGDIDVSDVTALVNIVLSSKQ</sequence>
<evidence type="ECO:0000313" key="3">
    <source>
        <dbReference type="EMBL" id="MSS16855.1"/>
    </source>
</evidence>
<dbReference type="Pfam" id="PF00404">
    <property type="entry name" value="Dockerin_1"/>
    <property type="match status" value="1"/>
</dbReference>
<dbReference type="NCBIfam" id="TIGR03296">
    <property type="entry name" value="M6dom_TIGR03296"/>
    <property type="match status" value="1"/>
</dbReference>
<dbReference type="InterPro" id="IPR002105">
    <property type="entry name" value="Dockerin_1_rpt"/>
</dbReference>
<comment type="caution">
    <text evidence="3">The sequence shown here is derived from an EMBL/GenBank/DDBJ whole genome shotgun (WGS) entry which is preliminary data.</text>
</comment>
<dbReference type="InterPro" id="IPR008757">
    <property type="entry name" value="Peptidase_M6-like_domain"/>
</dbReference>
<proteinExistence type="predicted"/>
<dbReference type="InterPro" id="IPR036439">
    <property type="entry name" value="Dockerin_dom_sf"/>
</dbReference>
<feature type="signal peptide" evidence="1">
    <location>
        <begin position="1"/>
        <end position="19"/>
    </location>
</feature>
<dbReference type="InterPro" id="IPR016134">
    <property type="entry name" value="Dockerin_dom"/>
</dbReference>
<dbReference type="PANTHER" id="PTHR41775">
    <property type="entry name" value="SECRETED PROTEIN-RELATED"/>
    <property type="match status" value="1"/>
</dbReference>
<dbReference type="RefSeq" id="WP_154328317.1">
    <property type="nucleotide sequence ID" value="NZ_CP045696.1"/>
</dbReference>